<evidence type="ECO:0000313" key="2">
    <source>
        <dbReference type="Proteomes" id="UP000178264"/>
    </source>
</evidence>
<name>A0A1F7VBA5_9BACT</name>
<reference evidence="1 2" key="1">
    <citation type="journal article" date="2016" name="Nat. Commun.">
        <title>Thousands of microbial genomes shed light on interconnected biogeochemical processes in an aquifer system.</title>
        <authorList>
            <person name="Anantharaman K."/>
            <person name="Brown C.T."/>
            <person name="Hug L.A."/>
            <person name="Sharon I."/>
            <person name="Castelle C.J."/>
            <person name="Probst A.J."/>
            <person name="Thomas B.C."/>
            <person name="Singh A."/>
            <person name="Wilkins M.J."/>
            <person name="Karaoz U."/>
            <person name="Brodie E.L."/>
            <person name="Williams K.H."/>
            <person name="Hubbard S.S."/>
            <person name="Banfield J.F."/>
        </authorList>
    </citation>
    <scope>NUCLEOTIDE SEQUENCE [LARGE SCALE GENOMIC DNA]</scope>
</reference>
<organism evidence="1 2">
    <name type="scientific">Candidatus Uhrbacteria bacterium RIFCSPLOWO2_02_FULL_49_11</name>
    <dbReference type="NCBI Taxonomy" id="1802409"/>
    <lineage>
        <taxon>Bacteria</taxon>
        <taxon>Candidatus Uhriibacteriota</taxon>
    </lineage>
</organism>
<evidence type="ECO:0000313" key="1">
    <source>
        <dbReference type="EMBL" id="OGL87822.1"/>
    </source>
</evidence>
<dbReference type="AlphaFoldDB" id="A0A1F7VBA5"/>
<comment type="caution">
    <text evidence="1">The sequence shown here is derived from an EMBL/GenBank/DDBJ whole genome shotgun (WGS) entry which is preliminary data.</text>
</comment>
<gene>
    <name evidence="1" type="ORF">A3I42_00380</name>
</gene>
<accession>A0A1F7VBA5</accession>
<proteinExistence type="predicted"/>
<dbReference type="Proteomes" id="UP000178264">
    <property type="component" value="Unassembled WGS sequence"/>
</dbReference>
<sequence length="66" mass="7330">MVMNKILTIVPTRKGVLMDSVEAAIVDALQKGVRVDLSNPRAITVTIYNWVDSDQQKLEGIGLKFE</sequence>
<protein>
    <submittedName>
        <fullName evidence="1">Uncharacterized protein</fullName>
    </submittedName>
</protein>
<dbReference type="EMBL" id="MGER01000054">
    <property type="protein sequence ID" value="OGL87822.1"/>
    <property type="molecule type" value="Genomic_DNA"/>
</dbReference>